<dbReference type="PANTHER" id="PTHR21528">
    <property type="entry name" value="DEHYDRODOLICHYL DIPHOSPHATE SYNTHASE COMPLEX SUBUNIT NUS1"/>
    <property type="match status" value="1"/>
</dbReference>
<name>E4WZJ7_OIKDI</name>
<evidence type="ECO:0000256" key="10">
    <source>
        <dbReference type="ARBA" id="ARBA00022989"/>
    </source>
</evidence>
<comment type="catalytic activity">
    <reaction evidence="12">
        <text>n isopentenyl diphosphate + (2E,6E)-farnesyl diphosphate = a di-trans,poly-cis-polyprenyl diphosphate + n diphosphate</text>
        <dbReference type="Rhea" id="RHEA:53008"/>
        <dbReference type="Rhea" id="RHEA-COMP:19494"/>
        <dbReference type="ChEBI" id="CHEBI:33019"/>
        <dbReference type="ChEBI" id="CHEBI:128769"/>
        <dbReference type="ChEBI" id="CHEBI:136960"/>
        <dbReference type="ChEBI" id="CHEBI:175763"/>
        <dbReference type="EC" id="2.5.1.87"/>
    </reaction>
</comment>
<evidence type="ECO:0000256" key="12">
    <source>
        <dbReference type="ARBA" id="ARBA00047353"/>
    </source>
</evidence>
<evidence type="ECO:0000256" key="1">
    <source>
        <dbReference type="ARBA" id="ARBA00001946"/>
    </source>
</evidence>
<comment type="subcellular location">
    <subcellularLocation>
        <location evidence="2">Endoplasmic reticulum membrane</location>
    </subcellularLocation>
</comment>
<evidence type="ECO:0000256" key="8">
    <source>
        <dbReference type="ARBA" id="ARBA00022824"/>
    </source>
</evidence>
<keyword evidence="11 13" id="KW-0472">Membrane</keyword>
<evidence type="ECO:0000256" key="4">
    <source>
        <dbReference type="ARBA" id="ARBA00005432"/>
    </source>
</evidence>
<gene>
    <name evidence="14" type="ORF">GSOID_T00013359001</name>
</gene>
<evidence type="ECO:0000256" key="7">
    <source>
        <dbReference type="ARBA" id="ARBA00022692"/>
    </source>
</evidence>
<dbReference type="GO" id="GO:0005789">
    <property type="term" value="C:endoplasmic reticulum membrane"/>
    <property type="evidence" value="ECO:0007669"/>
    <property type="project" value="UniProtKB-SubCell"/>
</dbReference>
<keyword evidence="7 13" id="KW-0812">Transmembrane</keyword>
<evidence type="ECO:0000256" key="3">
    <source>
        <dbReference type="ARBA" id="ARBA00004922"/>
    </source>
</evidence>
<proteinExistence type="inferred from homology"/>
<accession>E4WZJ7</accession>
<keyword evidence="10 13" id="KW-1133">Transmembrane helix</keyword>
<dbReference type="InterPro" id="IPR036424">
    <property type="entry name" value="UPP_synth-like_sf"/>
</dbReference>
<sequence length="207" mass="23705">MASRRSRYFGIVQVLLLYLIHFAVSCFSWFFKIVRRLNPFKSSKLSNKFYQSPEHVALVSYKNSLIDSSQMREIALELLQRGCKKISIWDPDRRMEKSKIDWSELNCRVLTPKNGGSTVSDSIKRMKASSVSVREVNVELLDHFIGPNGEEPELLLCCGALDLVSTKGYPPWALRLTTIYPLPSPYSKSQVNEVLSRYSTVSQRYGK</sequence>
<dbReference type="InterPro" id="IPR038887">
    <property type="entry name" value="Nus1/NgBR"/>
</dbReference>
<dbReference type="PANTHER" id="PTHR21528:SF0">
    <property type="entry name" value="DEHYDRODOLICHYL DIPHOSPHATE SYNTHASE COMPLEX SUBUNIT NUS1"/>
    <property type="match status" value="1"/>
</dbReference>
<dbReference type="InParanoid" id="E4WZJ7"/>
<dbReference type="SUPFAM" id="SSF64005">
    <property type="entry name" value="Undecaprenyl diphosphate synthase"/>
    <property type="match status" value="1"/>
</dbReference>
<comment type="cofactor">
    <cofactor evidence="1">
        <name>Mg(2+)</name>
        <dbReference type="ChEBI" id="CHEBI:18420"/>
    </cofactor>
</comment>
<comment type="pathway">
    <text evidence="3">Protein modification; protein glycosylation.</text>
</comment>
<keyword evidence="8" id="KW-0256">Endoplasmic reticulum</keyword>
<protein>
    <recommendedName>
        <fullName evidence="5">ditrans,polycis-polyprenyl diphosphate synthase [(2E,6E)-farnesyldiphosphate specific]</fullName>
        <ecNumber evidence="5">2.5.1.87</ecNumber>
    </recommendedName>
</protein>
<dbReference type="AlphaFoldDB" id="E4WZJ7"/>
<evidence type="ECO:0000256" key="11">
    <source>
        <dbReference type="ARBA" id="ARBA00023136"/>
    </source>
</evidence>
<feature type="transmembrane region" description="Helical" evidence="13">
    <location>
        <begin position="12"/>
        <end position="31"/>
    </location>
</feature>
<dbReference type="EC" id="2.5.1.87" evidence="5"/>
<evidence type="ECO:0000313" key="14">
    <source>
        <dbReference type="EMBL" id="CBY22593.1"/>
    </source>
</evidence>
<dbReference type="GO" id="GO:0045547">
    <property type="term" value="F:ditrans,polycis-polyprenyl diphosphate synthase [(2E,6E)-farnesyl diphosphate specific] activity"/>
    <property type="evidence" value="ECO:0007669"/>
    <property type="project" value="UniProtKB-EC"/>
</dbReference>
<dbReference type="EMBL" id="FN653019">
    <property type="protein sequence ID" value="CBY22593.1"/>
    <property type="molecule type" value="Genomic_DNA"/>
</dbReference>
<dbReference type="Proteomes" id="UP000001307">
    <property type="component" value="Unassembled WGS sequence"/>
</dbReference>
<evidence type="ECO:0000256" key="13">
    <source>
        <dbReference type="SAM" id="Phobius"/>
    </source>
</evidence>
<evidence type="ECO:0000313" key="15">
    <source>
        <dbReference type="Proteomes" id="UP000001307"/>
    </source>
</evidence>
<dbReference type="PROSITE" id="PS51257">
    <property type="entry name" value="PROKAR_LIPOPROTEIN"/>
    <property type="match status" value="1"/>
</dbReference>
<evidence type="ECO:0000256" key="5">
    <source>
        <dbReference type="ARBA" id="ARBA00012596"/>
    </source>
</evidence>
<reference evidence="14" key="1">
    <citation type="journal article" date="2010" name="Science">
        <title>Plasticity of animal genome architecture unmasked by rapid evolution of a pelagic tunicate.</title>
        <authorList>
            <person name="Denoeud F."/>
            <person name="Henriet S."/>
            <person name="Mungpakdee S."/>
            <person name="Aury J.M."/>
            <person name="Da Silva C."/>
            <person name="Brinkmann H."/>
            <person name="Mikhaleva J."/>
            <person name="Olsen L.C."/>
            <person name="Jubin C."/>
            <person name="Canestro C."/>
            <person name="Bouquet J.M."/>
            <person name="Danks G."/>
            <person name="Poulain J."/>
            <person name="Campsteijn C."/>
            <person name="Adamski M."/>
            <person name="Cross I."/>
            <person name="Yadetie F."/>
            <person name="Muffato M."/>
            <person name="Louis A."/>
            <person name="Butcher S."/>
            <person name="Tsagkogeorga G."/>
            <person name="Konrad A."/>
            <person name="Singh S."/>
            <person name="Jensen M.F."/>
            <person name="Cong E.H."/>
            <person name="Eikeseth-Otteraa H."/>
            <person name="Noel B."/>
            <person name="Anthouard V."/>
            <person name="Porcel B.M."/>
            <person name="Kachouri-Lafond R."/>
            <person name="Nishino A."/>
            <person name="Ugolini M."/>
            <person name="Chourrout P."/>
            <person name="Nishida H."/>
            <person name="Aasland R."/>
            <person name="Huzurbazar S."/>
            <person name="Westhof E."/>
            <person name="Delsuc F."/>
            <person name="Lehrach H."/>
            <person name="Reinhardt R."/>
            <person name="Weissenbach J."/>
            <person name="Roy S.W."/>
            <person name="Artiguenave F."/>
            <person name="Postlethwait J.H."/>
            <person name="Manak J.R."/>
            <person name="Thompson E.M."/>
            <person name="Jaillon O."/>
            <person name="Du Pasquier L."/>
            <person name="Boudinot P."/>
            <person name="Liberles D.A."/>
            <person name="Volff J.N."/>
            <person name="Philippe H."/>
            <person name="Lenhard B."/>
            <person name="Roest Crollius H."/>
            <person name="Wincker P."/>
            <person name="Chourrout D."/>
        </authorList>
    </citation>
    <scope>NUCLEOTIDE SEQUENCE [LARGE SCALE GENOMIC DNA]</scope>
</reference>
<organism evidence="14">
    <name type="scientific">Oikopleura dioica</name>
    <name type="common">Tunicate</name>
    <dbReference type="NCBI Taxonomy" id="34765"/>
    <lineage>
        <taxon>Eukaryota</taxon>
        <taxon>Metazoa</taxon>
        <taxon>Chordata</taxon>
        <taxon>Tunicata</taxon>
        <taxon>Appendicularia</taxon>
        <taxon>Copelata</taxon>
        <taxon>Oikopleuridae</taxon>
        <taxon>Oikopleura</taxon>
    </lineage>
</organism>
<evidence type="ECO:0000256" key="6">
    <source>
        <dbReference type="ARBA" id="ARBA00022679"/>
    </source>
</evidence>
<dbReference type="UniPathway" id="UPA00378"/>
<keyword evidence="15" id="KW-1185">Reference proteome</keyword>
<evidence type="ECO:0000256" key="2">
    <source>
        <dbReference type="ARBA" id="ARBA00004586"/>
    </source>
</evidence>
<keyword evidence="9" id="KW-0460">Magnesium</keyword>
<dbReference type="GO" id="GO:1904423">
    <property type="term" value="C:dehydrodolichyl diphosphate synthase complex"/>
    <property type="evidence" value="ECO:0007669"/>
    <property type="project" value="InterPro"/>
</dbReference>
<evidence type="ECO:0000256" key="9">
    <source>
        <dbReference type="ARBA" id="ARBA00022842"/>
    </source>
</evidence>
<keyword evidence="6" id="KW-0808">Transferase</keyword>
<comment type="similarity">
    <text evidence="4">Belongs to the UPP synthase family.</text>
</comment>
<dbReference type="OrthoDB" id="10283627at2759"/>